<dbReference type="EMBL" id="JACJQY010000002">
    <property type="protein sequence ID" value="MBD2315598.1"/>
    <property type="molecule type" value="Genomic_DNA"/>
</dbReference>
<evidence type="ECO:0000256" key="1">
    <source>
        <dbReference type="SAM" id="MobiDB-lite"/>
    </source>
</evidence>
<keyword evidence="2" id="KW-0732">Signal</keyword>
<proteinExistence type="predicted"/>
<protein>
    <submittedName>
        <fullName evidence="3">Uncharacterized protein</fullName>
    </submittedName>
</protein>
<evidence type="ECO:0000313" key="3">
    <source>
        <dbReference type="EMBL" id="MBD2315598.1"/>
    </source>
</evidence>
<reference evidence="3 4" key="1">
    <citation type="journal article" date="2020" name="ISME J.">
        <title>Comparative genomics reveals insights into cyanobacterial evolution and habitat adaptation.</title>
        <authorList>
            <person name="Chen M.Y."/>
            <person name="Teng W.K."/>
            <person name="Zhao L."/>
            <person name="Hu C.X."/>
            <person name="Zhou Y.K."/>
            <person name="Han B.P."/>
            <person name="Song L.R."/>
            <person name="Shu W.S."/>
        </authorList>
    </citation>
    <scope>NUCLEOTIDE SEQUENCE [LARGE SCALE GENOMIC DNA]</scope>
    <source>
        <strain evidence="3 4">FACHB-1050</strain>
    </source>
</reference>
<feature type="region of interest" description="Disordered" evidence="1">
    <location>
        <begin position="260"/>
        <end position="290"/>
    </location>
</feature>
<keyword evidence="4" id="KW-1185">Reference proteome</keyword>
<feature type="signal peptide" evidence="2">
    <location>
        <begin position="1"/>
        <end position="21"/>
    </location>
</feature>
<sequence>MRIYYLAGVILSVTTILSACGEGTPVQCTISTARETRQGIIKTGMFASGTDCEQMRLLAESGQPLPTLAGSAPISTAPKVAETPAAPTFNTPFVAGQKTQELIAITDKQARVDELEQKIGVNSKQSRDPFTSTVINPVPKLETLLEKPKAKPNLRAAVVVRTSTRPTRVVITPPDTKAAEGTKITGTVEVSGTIYAIIDAFGEPTSRYVRAGQMISNGRVLVKRIDTNAEPPIVVLQQNGVEVLRAVGAPVVGAVDTNQPADSAAAAPAATTPTPPQQTTPPFTLLPPAP</sequence>
<gene>
    <name evidence="3" type="ORF">H6G05_01885</name>
</gene>
<comment type="caution">
    <text evidence="3">The sequence shown here is derived from an EMBL/GenBank/DDBJ whole genome shotgun (WGS) entry which is preliminary data.</text>
</comment>
<evidence type="ECO:0000256" key="2">
    <source>
        <dbReference type="SAM" id="SignalP"/>
    </source>
</evidence>
<feature type="compositionally biased region" description="Pro residues" evidence="1">
    <location>
        <begin position="273"/>
        <end position="290"/>
    </location>
</feature>
<dbReference type="PROSITE" id="PS51257">
    <property type="entry name" value="PROKAR_LIPOPROTEIN"/>
    <property type="match status" value="1"/>
</dbReference>
<dbReference type="Proteomes" id="UP000618445">
    <property type="component" value="Unassembled WGS sequence"/>
</dbReference>
<name>A0ABR8C5X5_9CYAN</name>
<organism evidence="3 4">
    <name type="scientific">Phormidium tenue FACHB-1050</name>
    <dbReference type="NCBI Taxonomy" id="2692857"/>
    <lineage>
        <taxon>Bacteria</taxon>
        <taxon>Bacillati</taxon>
        <taxon>Cyanobacteriota</taxon>
        <taxon>Cyanophyceae</taxon>
        <taxon>Oscillatoriophycideae</taxon>
        <taxon>Oscillatoriales</taxon>
        <taxon>Oscillatoriaceae</taxon>
        <taxon>Phormidium</taxon>
    </lineage>
</organism>
<evidence type="ECO:0000313" key="4">
    <source>
        <dbReference type="Proteomes" id="UP000618445"/>
    </source>
</evidence>
<accession>A0ABR8C5X5</accession>
<dbReference type="RefSeq" id="WP_190575827.1">
    <property type="nucleotide sequence ID" value="NZ_CAWPQU010000012.1"/>
</dbReference>
<feature type="chain" id="PRO_5045596950" evidence="2">
    <location>
        <begin position="22"/>
        <end position="290"/>
    </location>
</feature>